<keyword evidence="3" id="KW-1185">Reference proteome</keyword>
<reference evidence="2" key="2">
    <citation type="submission" date="2020-09" db="EMBL/GenBank/DDBJ databases">
        <authorList>
            <person name="Sun Q."/>
            <person name="Ohkuma M."/>
        </authorList>
    </citation>
    <scope>NUCLEOTIDE SEQUENCE</scope>
    <source>
        <strain evidence="2">JCM 4790</strain>
    </source>
</reference>
<comment type="caution">
    <text evidence="2">The sequence shown here is derived from an EMBL/GenBank/DDBJ whole genome shotgun (WGS) entry which is preliminary data.</text>
</comment>
<evidence type="ECO:0000313" key="2">
    <source>
        <dbReference type="EMBL" id="GGX52317.1"/>
    </source>
</evidence>
<proteinExistence type="predicted"/>
<dbReference type="AlphaFoldDB" id="A0A918K830"/>
<dbReference type="EMBL" id="BMVU01000001">
    <property type="protein sequence ID" value="GGX52317.1"/>
    <property type="molecule type" value="Genomic_DNA"/>
</dbReference>
<feature type="region of interest" description="Disordered" evidence="1">
    <location>
        <begin position="16"/>
        <end position="93"/>
    </location>
</feature>
<reference evidence="2" key="1">
    <citation type="journal article" date="2014" name="Int. J. Syst. Evol. Microbiol.">
        <title>Complete genome sequence of Corynebacterium casei LMG S-19264T (=DSM 44701T), isolated from a smear-ripened cheese.</title>
        <authorList>
            <consortium name="US DOE Joint Genome Institute (JGI-PGF)"/>
            <person name="Walter F."/>
            <person name="Albersmeier A."/>
            <person name="Kalinowski J."/>
            <person name="Ruckert C."/>
        </authorList>
    </citation>
    <scope>NUCLEOTIDE SEQUENCE</scope>
    <source>
        <strain evidence="2">JCM 4790</strain>
    </source>
</reference>
<protein>
    <submittedName>
        <fullName evidence="2">Uncharacterized protein</fullName>
    </submittedName>
</protein>
<organism evidence="2 3">
    <name type="scientific">Streptomyces minutiscleroticus</name>
    <dbReference type="NCBI Taxonomy" id="68238"/>
    <lineage>
        <taxon>Bacteria</taxon>
        <taxon>Bacillati</taxon>
        <taxon>Actinomycetota</taxon>
        <taxon>Actinomycetes</taxon>
        <taxon>Kitasatosporales</taxon>
        <taxon>Streptomycetaceae</taxon>
        <taxon>Streptomyces</taxon>
    </lineage>
</organism>
<sequence length="117" mass="12123">MIGAATVLVTAFRRRGRRKRLLAERGGSGGGRPAGPLRAPVPVPAGSEASAGGPGLGRASEAAGQGRRAQGRSTPAEGAAGAVREAERSAAARPWPRRFEQLYAKPRQARTRLMGVE</sequence>
<accession>A0A918K830</accession>
<name>A0A918K830_9ACTN</name>
<feature type="compositionally biased region" description="Low complexity" evidence="1">
    <location>
        <begin position="34"/>
        <end position="51"/>
    </location>
</feature>
<gene>
    <name evidence="2" type="ORF">GCM10010358_02490</name>
</gene>
<dbReference type="Proteomes" id="UP000619244">
    <property type="component" value="Unassembled WGS sequence"/>
</dbReference>
<evidence type="ECO:0000313" key="3">
    <source>
        <dbReference type="Proteomes" id="UP000619244"/>
    </source>
</evidence>
<evidence type="ECO:0000256" key="1">
    <source>
        <dbReference type="SAM" id="MobiDB-lite"/>
    </source>
</evidence>